<dbReference type="GO" id="GO:0005524">
    <property type="term" value="F:ATP binding"/>
    <property type="evidence" value="ECO:0007669"/>
    <property type="project" value="UniProtKB-KW"/>
</dbReference>
<protein>
    <submittedName>
        <fullName evidence="7">ATP-dependent helicase HrpB</fullName>
    </submittedName>
</protein>
<comment type="caution">
    <text evidence="7">The sequence shown here is derived from an EMBL/GenBank/DDBJ whole genome shotgun (WGS) entry which is preliminary data.</text>
</comment>
<sequence length="836" mass="92923">MTMTTKNIIEKYRMLPAATIAEELNGVLNQHHAAVVVAPPGAGKSTLLPLTMLSRGIQGRIVMLEPRRLAARQVALRMAQMLGEEVGQTVGYQIRFEKKISSKTRIEVVTEGILTRRMADDPTLEGVSCVIFDEFHERNLQSDLAFCLAQQTRNILRPDLDIVVMSATIDATAICQALGAREVSCQGRMYPVDTVLAKEDISPGEIAAAVAATVGRAHCEQEGDILAFLPGQADIVRCAELLGTSLGATHVCQLYGNLPPQQQYEAICPSAQGERKVVLATPIAETSLTIEGIRIVVDCGFYRKLVFDPTNDLSHLETVRISKDMARQRAGRAGRVEKGTCFRLWTNATQQRMEEQRQPEIMDADLVPMVLEIAAFGETDVESLPWLTPPPRGNVVRAVKELRALHAVNAEGQITPLGRKMASMPCHPRIARMMLQARNLPEKSLACDIAAILEEKDVMAQESNVYSDLLLRVSALQDARRKNALGRWKRVGKVAAEYDRTVGIRPSNAYVAREDIGALVAAAYPERIAKALDHNGNYRMANGEEVMLDAADPLTSFPWLAIATLHAGNGGRGRAFLAAPVSSQSLDDYATWWDNVTWIAHQGGVVAQKEMRIGTLVVKTKPLGNVPRKLLENIICEAAKKEGKSMLSWTDKTAALQERVALVAQWHPELGLPDLSTDTVLMQPEKWLPFYLEKDGKVITTVSEMRKIDMESVLWNMLSYEQQQVVSRLAPTYIVVPSGSKIQLRYRNGSEVPVLSVRLQECFGLTETPRVNNGKIPVLMELLSPGFKPVQLTTDLRSFWQDTYFEVRKELRRRYPKHYWPDNPLEAMAQKGVRRK</sequence>
<dbReference type="PIRSF" id="PIRSF005496">
    <property type="entry name" value="ATP_hel_hrpB"/>
    <property type="match status" value="1"/>
</dbReference>
<organism evidence="7 8">
    <name type="scientific">Hallella mizrahii</name>
    <dbReference type="NCBI Taxonomy" id="2606637"/>
    <lineage>
        <taxon>Bacteria</taxon>
        <taxon>Pseudomonadati</taxon>
        <taxon>Bacteroidota</taxon>
        <taxon>Bacteroidia</taxon>
        <taxon>Bacteroidales</taxon>
        <taxon>Prevotellaceae</taxon>
        <taxon>Hallella</taxon>
    </lineage>
</organism>
<dbReference type="PROSITE" id="PS51192">
    <property type="entry name" value="HELICASE_ATP_BIND_1"/>
    <property type="match status" value="1"/>
</dbReference>
<dbReference type="CDD" id="cd18791">
    <property type="entry name" value="SF2_C_RHA"/>
    <property type="match status" value="1"/>
</dbReference>
<evidence type="ECO:0000259" key="6">
    <source>
        <dbReference type="PROSITE" id="PS51194"/>
    </source>
</evidence>
<evidence type="ECO:0000259" key="5">
    <source>
        <dbReference type="PROSITE" id="PS51192"/>
    </source>
</evidence>
<feature type="domain" description="Helicase C-terminal" evidence="6">
    <location>
        <begin position="205"/>
        <end position="377"/>
    </location>
</feature>
<dbReference type="InterPro" id="IPR001650">
    <property type="entry name" value="Helicase_C-like"/>
</dbReference>
<dbReference type="InterPro" id="IPR011545">
    <property type="entry name" value="DEAD/DEAH_box_helicase_dom"/>
</dbReference>
<evidence type="ECO:0000256" key="4">
    <source>
        <dbReference type="ARBA" id="ARBA00022840"/>
    </source>
</evidence>
<dbReference type="Pfam" id="PF00271">
    <property type="entry name" value="Helicase_C"/>
    <property type="match status" value="1"/>
</dbReference>
<dbReference type="FunFam" id="3.40.50.300:FF:002125">
    <property type="entry name" value="ATP-dependent helicase HrpB"/>
    <property type="match status" value="1"/>
</dbReference>
<dbReference type="Gene3D" id="3.40.50.300">
    <property type="entry name" value="P-loop containing nucleotide triphosphate hydrolases"/>
    <property type="match status" value="2"/>
</dbReference>
<accession>A0A7K0KD83</accession>
<dbReference type="Pfam" id="PF00270">
    <property type="entry name" value="DEAD"/>
    <property type="match status" value="1"/>
</dbReference>
<dbReference type="InterPro" id="IPR013689">
    <property type="entry name" value="RNA_helicase_ATP-dep_HrpB_C"/>
</dbReference>
<dbReference type="InterPro" id="IPR010225">
    <property type="entry name" value="HrpB"/>
</dbReference>
<dbReference type="CDD" id="cd17990">
    <property type="entry name" value="DEXHc_HrpB"/>
    <property type="match status" value="1"/>
</dbReference>
<dbReference type="SUPFAM" id="SSF52540">
    <property type="entry name" value="P-loop containing nucleoside triphosphate hydrolases"/>
    <property type="match status" value="1"/>
</dbReference>
<dbReference type="InterPro" id="IPR014001">
    <property type="entry name" value="Helicase_ATP-bd"/>
</dbReference>
<name>A0A7K0KD83_9BACT</name>
<dbReference type="PANTHER" id="PTHR43519">
    <property type="entry name" value="ATP-DEPENDENT RNA HELICASE HRPB"/>
    <property type="match status" value="1"/>
</dbReference>
<dbReference type="GO" id="GO:0016787">
    <property type="term" value="F:hydrolase activity"/>
    <property type="evidence" value="ECO:0007669"/>
    <property type="project" value="UniProtKB-KW"/>
</dbReference>
<evidence type="ECO:0000313" key="8">
    <source>
        <dbReference type="Proteomes" id="UP000438914"/>
    </source>
</evidence>
<keyword evidence="4" id="KW-0067">ATP-binding</keyword>
<dbReference type="GO" id="GO:0004386">
    <property type="term" value="F:helicase activity"/>
    <property type="evidence" value="ECO:0007669"/>
    <property type="project" value="UniProtKB-KW"/>
</dbReference>
<evidence type="ECO:0000256" key="1">
    <source>
        <dbReference type="ARBA" id="ARBA00022741"/>
    </source>
</evidence>
<evidence type="ECO:0000256" key="2">
    <source>
        <dbReference type="ARBA" id="ARBA00022801"/>
    </source>
</evidence>
<dbReference type="Pfam" id="PF08482">
    <property type="entry name" value="HrpB_C"/>
    <property type="match status" value="1"/>
</dbReference>
<proteinExistence type="predicted"/>
<feature type="domain" description="Helicase ATP-binding" evidence="5">
    <location>
        <begin position="25"/>
        <end position="170"/>
    </location>
</feature>
<dbReference type="PROSITE" id="PS51194">
    <property type="entry name" value="HELICASE_CTER"/>
    <property type="match status" value="1"/>
</dbReference>
<dbReference type="GO" id="GO:0003676">
    <property type="term" value="F:nucleic acid binding"/>
    <property type="evidence" value="ECO:0007669"/>
    <property type="project" value="InterPro"/>
</dbReference>
<dbReference type="Pfam" id="PF04408">
    <property type="entry name" value="WHD_HA2"/>
    <property type="match status" value="1"/>
</dbReference>
<dbReference type="Proteomes" id="UP000438914">
    <property type="component" value="Unassembled WGS sequence"/>
</dbReference>
<dbReference type="NCBIfam" id="TIGR01970">
    <property type="entry name" value="DEAH_box_HrpB"/>
    <property type="match status" value="1"/>
</dbReference>
<dbReference type="EMBL" id="VUNG01000002">
    <property type="protein sequence ID" value="MST83415.1"/>
    <property type="molecule type" value="Genomic_DNA"/>
</dbReference>
<dbReference type="InterPro" id="IPR049614">
    <property type="entry name" value="HrpB_DEXH"/>
</dbReference>
<dbReference type="AlphaFoldDB" id="A0A7K0KD83"/>
<gene>
    <name evidence="7" type="primary">hrpB</name>
    <name evidence="7" type="ORF">FYJ73_01730</name>
</gene>
<evidence type="ECO:0000313" key="7">
    <source>
        <dbReference type="EMBL" id="MST83415.1"/>
    </source>
</evidence>
<keyword evidence="1" id="KW-0547">Nucleotide-binding</keyword>
<evidence type="ECO:0000256" key="3">
    <source>
        <dbReference type="ARBA" id="ARBA00022806"/>
    </source>
</evidence>
<keyword evidence="2" id="KW-0378">Hydrolase</keyword>
<dbReference type="InterPro" id="IPR027417">
    <property type="entry name" value="P-loop_NTPase"/>
</dbReference>
<dbReference type="PANTHER" id="PTHR43519:SF1">
    <property type="entry name" value="ATP-DEPENDENT RNA HELICASE HRPB"/>
    <property type="match status" value="1"/>
</dbReference>
<keyword evidence="3 7" id="KW-0347">Helicase</keyword>
<dbReference type="Gene3D" id="1.20.120.1080">
    <property type="match status" value="1"/>
</dbReference>
<keyword evidence="8" id="KW-1185">Reference proteome</keyword>
<dbReference type="InterPro" id="IPR007502">
    <property type="entry name" value="Helicase-assoc_dom"/>
</dbReference>
<dbReference type="SMART" id="SM00490">
    <property type="entry name" value="HELICc"/>
    <property type="match status" value="1"/>
</dbReference>
<dbReference type="SMART" id="SM00847">
    <property type="entry name" value="HA2"/>
    <property type="match status" value="1"/>
</dbReference>
<dbReference type="SMART" id="SM00487">
    <property type="entry name" value="DEXDc"/>
    <property type="match status" value="1"/>
</dbReference>
<dbReference type="InterPro" id="IPR048333">
    <property type="entry name" value="HA2_WH"/>
</dbReference>
<reference evidence="7 8" key="1">
    <citation type="submission" date="2019-08" db="EMBL/GenBank/DDBJ databases">
        <title>In-depth cultivation of the pig gut microbiome towards novel bacterial diversity and tailored functional studies.</title>
        <authorList>
            <person name="Wylensek D."/>
            <person name="Hitch T.C.A."/>
            <person name="Clavel T."/>
        </authorList>
    </citation>
    <scope>NUCLEOTIDE SEQUENCE [LARGE SCALE GENOMIC DNA]</scope>
    <source>
        <strain evidence="7 8">LKV-178-WT-2A</strain>
    </source>
</reference>